<feature type="transmembrane region" description="Helical" evidence="6">
    <location>
        <begin position="585"/>
        <end position="603"/>
    </location>
</feature>
<feature type="transmembrane region" description="Helical" evidence="6">
    <location>
        <begin position="236"/>
        <end position="259"/>
    </location>
</feature>
<dbReference type="GO" id="GO:0016020">
    <property type="term" value="C:membrane"/>
    <property type="evidence" value="ECO:0007669"/>
    <property type="project" value="UniProtKB-SubCell"/>
</dbReference>
<dbReference type="Pfam" id="PF13906">
    <property type="entry name" value="AA_permease_C"/>
    <property type="match status" value="1"/>
</dbReference>
<dbReference type="Gene3D" id="1.20.1740.10">
    <property type="entry name" value="Amino acid/polyamine transporter I"/>
    <property type="match status" value="2"/>
</dbReference>
<evidence type="ECO:0000256" key="4">
    <source>
        <dbReference type="ARBA" id="ARBA00022989"/>
    </source>
</evidence>
<feature type="domain" description="Cationic amino acid transporter C-terminal" evidence="7">
    <location>
        <begin position="558"/>
        <end position="608"/>
    </location>
</feature>
<evidence type="ECO:0000313" key="8">
    <source>
        <dbReference type="EMBL" id="KAG2302842.1"/>
    </source>
</evidence>
<gene>
    <name evidence="8" type="ORF">Bca52824_031493</name>
</gene>
<comment type="subcellular location">
    <subcellularLocation>
        <location evidence="1">Membrane</location>
        <topology evidence="1">Multi-pass membrane protein</topology>
    </subcellularLocation>
</comment>
<dbReference type="PANTHER" id="PTHR43243">
    <property type="entry name" value="INNER MEMBRANE TRANSPORTER YGJI-RELATED"/>
    <property type="match status" value="1"/>
</dbReference>
<keyword evidence="5 6" id="KW-0472">Membrane</keyword>
<keyword evidence="4 6" id="KW-1133">Transmembrane helix</keyword>
<feature type="transmembrane region" description="Helical" evidence="6">
    <location>
        <begin position="280"/>
        <end position="304"/>
    </location>
</feature>
<feature type="transmembrane region" description="Helical" evidence="6">
    <location>
        <begin position="206"/>
        <end position="224"/>
    </location>
</feature>
<evidence type="ECO:0000313" key="9">
    <source>
        <dbReference type="Proteomes" id="UP000886595"/>
    </source>
</evidence>
<evidence type="ECO:0000256" key="3">
    <source>
        <dbReference type="ARBA" id="ARBA00022692"/>
    </source>
</evidence>
<proteinExistence type="inferred from homology"/>
<comment type="similarity">
    <text evidence="2">Belongs to the amino acid-polyamine-organocation (APC) superfamily. Cationic amino acid transporter (CAT) (TC 2.A.3.3) family.</text>
</comment>
<dbReference type="Pfam" id="PF13520">
    <property type="entry name" value="AA_permease_2"/>
    <property type="match status" value="1"/>
</dbReference>
<dbReference type="GO" id="GO:0015171">
    <property type="term" value="F:amino acid transmembrane transporter activity"/>
    <property type="evidence" value="ECO:0007669"/>
    <property type="project" value="TreeGrafter"/>
</dbReference>
<dbReference type="AlphaFoldDB" id="A0A8X7SAT2"/>
<feature type="transmembrane region" description="Helical" evidence="6">
    <location>
        <begin position="173"/>
        <end position="194"/>
    </location>
</feature>
<reference evidence="8 9" key="1">
    <citation type="submission" date="2020-02" db="EMBL/GenBank/DDBJ databases">
        <authorList>
            <person name="Ma Q."/>
            <person name="Huang Y."/>
            <person name="Song X."/>
            <person name="Pei D."/>
        </authorList>
    </citation>
    <scope>NUCLEOTIDE SEQUENCE [LARGE SCALE GENOMIC DNA]</scope>
    <source>
        <strain evidence="8">Sxm20200214</strain>
        <tissue evidence="8">Leaf</tissue>
    </source>
</reference>
<dbReference type="PIRSF" id="PIRSF006060">
    <property type="entry name" value="AA_transporter"/>
    <property type="match status" value="1"/>
</dbReference>
<keyword evidence="9" id="KW-1185">Reference proteome</keyword>
<dbReference type="EMBL" id="JAAMPC010000007">
    <property type="protein sequence ID" value="KAG2302842.1"/>
    <property type="molecule type" value="Genomic_DNA"/>
</dbReference>
<feature type="transmembrane region" description="Helical" evidence="6">
    <location>
        <begin position="79"/>
        <end position="98"/>
    </location>
</feature>
<feature type="transmembrane region" description="Helical" evidence="6">
    <location>
        <begin position="110"/>
        <end position="131"/>
    </location>
</feature>
<dbReference type="InterPro" id="IPR029485">
    <property type="entry name" value="CAT_C"/>
</dbReference>
<protein>
    <recommendedName>
        <fullName evidence="7">Cationic amino acid transporter C-terminal domain-containing protein</fullName>
    </recommendedName>
</protein>
<feature type="transmembrane region" description="Helical" evidence="6">
    <location>
        <begin position="555"/>
        <end position="579"/>
    </location>
</feature>
<evidence type="ECO:0000259" key="7">
    <source>
        <dbReference type="Pfam" id="PF13906"/>
    </source>
</evidence>
<feature type="transmembrane region" description="Helical" evidence="6">
    <location>
        <begin position="399"/>
        <end position="420"/>
    </location>
</feature>
<comment type="caution">
    <text evidence="8">The sequence shown here is derived from an EMBL/GenBank/DDBJ whole genome shotgun (WGS) entry which is preliminary data.</text>
</comment>
<feature type="transmembrane region" description="Helical" evidence="6">
    <location>
        <begin position="44"/>
        <end position="67"/>
    </location>
</feature>
<dbReference type="FunFam" id="1.20.1740.10:FF:000010">
    <property type="entry name" value="probable cationic amino acid transporter"/>
    <property type="match status" value="1"/>
</dbReference>
<dbReference type="OrthoDB" id="3900342at2759"/>
<feature type="transmembrane region" description="Helical" evidence="6">
    <location>
        <begin position="521"/>
        <end position="543"/>
    </location>
</feature>
<accession>A0A8X7SAT2</accession>
<sequence>MGFLVDTQKEGGGYSWGCVRSLVRRKQVDSAASGRSQHHQLAKALTVSHLVAIGVGATIGAGVYILVGTVAREHSGPSLALSFLIAGIAAALSAFCYAELSSRCPSAGSAYHYSYICVGEGVAWLIGWALILEYTIGGSAVARGISPNLALLFGGEDGLPSFLARHQIPGLDVVVDPCAAILVFIVTGLLCLGIKESTFAQGIVTSVNVCVLLFVIIAGSYLGFKTGWAGYELPTGFFPFGVDGMFAGSATVFFAFIGFDSLASTAEEVKNPQRDLPIGIGLALFLCCSLYMMVSIVIVGLVPYYAMDPDTPISSAFASHDMQWAVYLITLGAVMALCSALMGSLLPQPRILMAMSRDGLLPSLFSDVNRRTQVPVKATVATGLCAATLSFFLDVSQLAGMVSVGTLLAFTIVAVSVLILRYVPPDELPLPASLQDRIDSVSFISGETKSSDHVGTSSNSTKQPLIGENDASVMEKQEALGFWVLSEENRRKVAGWSIMFTCIGAFLLSYLASSINFPGFIRYPLCGVGGSLLLAGLIALSSIDQDDARHTFGHTGGFICPLVPLLPIICILINMYLLVNLGSGTWARVSVWLVIGVLVYVFYGRKNSSLANAVYVTTAHAEEIYREHEASLA</sequence>
<dbReference type="InterPro" id="IPR002293">
    <property type="entry name" value="AA/rel_permease1"/>
</dbReference>
<evidence type="ECO:0000256" key="5">
    <source>
        <dbReference type="ARBA" id="ARBA00023136"/>
    </source>
</evidence>
<feature type="transmembrane region" description="Helical" evidence="6">
    <location>
        <begin position="493"/>
        <end position="515"/>
    </location>
</feature>
<keyword evidence="3 6" id="KW-0812">Transmembrane</keyword>
<evidence type="ECO:0000256" key="1">
    <source>
        <dbReference type="ARBA" id="ARBA00004141"/>
    </source>
</evidence>
<organism evidence="8 9">
    <name type="scientific">Brassica carinata</name>
    <name type="common">Ethiopian mustard</name>
    <name type="synonym">Abyssinian cabbage</name>
    <dbReference type="NCBI Taxonomy" id="52824"/>
    <lineage>
        <taxon>Eukaryota</taxon>
        <taxon>Viridiplantae</taxon>
        <taxon>Streptophyta</taxon>
        <taxon>Embryophyta</taxon>
        <taxon>Tracheophyta</taxon>
        <taxon>Spermatophyta</taxon>
        <taxon>Magnoliopsida</taxon>
        <taxon>eudicotyledons</taxon>
        <taxon>Gunneridae</taxon>
        <taxon>Pentapetalae</taxon>
        <taxon>rosids</taxon>
        <taxon>malvids</taxon>
        <taxon>Brassicales</taxon>
        <taxon>Brassicaceae</taxon>
        <taxon>Brassiceae</taxon>
        <taxon>Brassica</taxon>
    </lineage>
</organism>
<dbReference type="Proteomes" id="UP000886595">
    <property type="component" value="Unassembled WGS sequence"/>
</dbReference>
<feature type="transmembrane region" description="Helical" evidence="6">
    <location>
        <begin position="324"/>
        <end position="346"/>
    </location>
</feature>
<evidence type="ECO:0000256" key="6">
    <source>
        <dbReference type="SAM" id="Phobius"/>
    </source>
</evidence>
<feature type="transmembrane region" description="Helical" evidence="6">
    <location>
        <begin position="374"/>
        <end position="393"/>
    </location>
</feature>
<name>A0A8X7SAT2_BRACI</name>
<dbReference type="PANTHER" id="PTHR43243:SF79">
    <property type="entry name" value="CATIONIC AMINO ACID TRANSPORTER C-TERMINAL DOMAIN-CONTAINING PROTEIN"/>
    <property type="match status" value="1"/>
</dbReference>
<evidence type="ECO:0000256" key="2">
    <source>
        <dbReference type="ARBA" id="ARBA00008572"/>
    </source>
</evidence>